<sequence length="69" mass="7920">MTGKFGRNTRKNVKSLLLNWEKCHFMVKEEIVHRHKISKATLEVDPAKIDVVSKLPSPVDVKPLRMGTH</sequence>
<reference evidence="3 4" key="1">
    <citation type="submission" date="2019-08" db="EMBL/GenBank/DDBJ databases">
        <title>Draft genome sequences of two oriental melons (Cucumis melo L. var makuwa).</title>
        <authorList>
            <person name="Kwon S.-Y."/>
        </authorList>
    </citation>
    <scope>NUCLEOTIDE SEQUENCE [LARGE SCALE GENOMIC DNA]</scope>
    <source>
        <strain evidence="4">cv. Chang Bougi</strain>
        <strain evidence="3">cv. SW 3</strain>
        <tissue evidence="2">Leaf</tissue>
    </source>
</reference>
<dbReference type="Proteomes" id="UP000321947">
    <property type="component" value="Unassembled WGS sequence"/>
</dbReference>
<protein>
    <submittedName>
        <fullName evidence="2">Retrovirus-related Pol polyprotein from transposon 17.6</fullName>
    </submittedName>
</protein>
<dbReference type="InterPro" id="IPR043502">
    <property type="entry name" value="DNA/RNA_pol_sf"/>
</dbReference>
<dbReference type="AlphaFoldDB" id="A0A5D3DEI8"/>
<gene>
    <name evidence="2" type="ORF">E5676_scaffold836G00100</name>
    <name evidence="1" type="ORF">E6C27_scaffold1735G00110</name>
</gene>
<dbReference type="EMBL" id="SSTD01005506">
    <property type="protein sequence ID" value="TYK21858.1"/>
    <property type="molecule type" value="Genomic_DNA"/>
</dbReference>
<evidence type="ECO:0000313" key="3">
    <source>
        <dbReference type="Proteomes" id="UP000321393"/>
    </source>
</evidence>
<organism evidence="2 4">
    <name type="scientific">Cucumis melo var. makuwa</name>
    <name type="common">Oriental melon</name>
    <dbReference type="NCBI Taxonomy" id="1194695"/>
    <lineage>
        <taxon>Eukaryota</taxon>
        <taxon>Viridiplantae</taxon>
        <taxon>Streptophyta</taxon>
        <taxon>Embryophyta</taxon>
        <taxon>Tracheophyta</taxon>
        <taxon>Spermatophyta</taxon>
        <taxon>Magnoliopsida</taxon>
        <taxon>eudicotyledons</taxon>
        <taxon>Gunneridae</taxon>
        <taxon>Pentapetalae</taxon>
        <taxon>rosids</taxon>
        <taxon>fabids</taxon>
        <taxon>Cucurbitales</taxon>
        <taxon>Cucurbitaceae</taxon>
        <taxon>Benincaseae</taxon>
        <taxon>Cucumis</taxon>
    </lineage>
</organism>
<dbReference type="Proteomes" id="UP000321393">
    <property type="component" value="Unassembled WGS sequence"/>
</dbReference>
<proteinExistence type="predicted"/>
<evidence type="ECO:0000313" key="1">
    <source>
        <dbReference type="EMBL" id="KAA0033816.1"/>
    </source>
</evidence>
<accession>A0A5D3DEI8</accession>
<evidence type="ECO:0000313" key="2">
    <source>
        <dbReference type="EMBL" id="TYK21858.1"/>
    </source>
</evidence>
<comment type="caution">
    <text evidence="2">The sequence shown here is derived from an EMBL/GenBank/DDBJ whole genome shotgun (WGS) entry which is preliminary data.</text>
</comment>
<name>A0A5D3DEI8_CUCMM</name>
<evidence type="ECO:0000313" key="4">
    <source>
        <dbReference type="Proteomes" id="UP000321947"/>
    </source>
</evidence>
<dbReference type="SUPFAM" id="SSF56672">
    <property type="entry name" value="DNA/RNA polymerases"/>
    <property type="match status" value="1"/>
</dbReference>
<dbReference type="EMBL" id="SSTE01020604">
    <property type="protein sequence ID" value="KAA0033816.1"/>
    <property type="molecule type" value="Genomic_DNA"/>
</dbReference>
<dbReference type="OrthoDB" id="1739391at2759"/>